<feature type="domain" description="NAD-dependent epimerase/dehydratase" evidence="1">
    <location>
        <begin position="6"/>
        <end position="70"/>
    </location>
</feature>
<dbReference type="Pfam" id="PF01370">
    <property type="entry name" value="Epimerase"/>
    <property type="match status" value="1"/>
</dbReference>
<dbReference type="InterPro" id="IPR036291">
    <property type="entry name" value="NAD(P)-bd_dom_sf"/>
</dbReference>
<evidence type="ECO:0000313" key="2">
    <source>
        <dbReference type="EMBL" id="QHT29190.1"/>
    </source>
</evidence>
<dbReference type="AlphaFoldDB" id="A0A6C0ELI7"/>
<proteinExistence type="predicted"/>
<name>A0A6C0ELI7_9ZZZZ</name>
<sequence length="80" mass="8957">MAVKKVVVLGASGFLGSHLVIKLKSLGYWVRGVDIIKYPGYTQDADEFFIIDPLETIIDDTIDEVYQLAGSKLSEIGYFW</sequence>
<dbReference type="EMBL" id="MN738870">
    <property type="protein sequence ID" value="QHT29190.1"/>
    <property type="molecule type" value="Genomic_DNA"/>
</dbReference>
<dbReference type="InterPro" id="IPR001509">
    <property type="entry name" value="Epimerase_deHydtase"/>
</dbReference>
<protein>
    <recommendedName>
        <fullName evidence="1">NAD-dependent epimerase/dehydratase domain-containing protein</fullName>
    </recommendedName>
</protein>
<evidence type="ECO:0000259" key="1">
    <source>
        <dbReference type="Pfam" id="PF01370"/>
    </source>
</evidence>
<organism evidence="2">
    <name type="scientific">viral metagenome</name>
    <dbReference type="NCBI Taxonomy" id="1070528"/>
    <lineage>
        <taxon>unclassified sequences</taxon>
        <taxon>metagenomes</taxon>
        <taxon>organismal metagenomes</taxon>
    </lineage>
</organism>
<dbReference type="SUPFAM" id="SSF51735">
    <property type="entry name" value="NAD(P)-binding Rossmann-fold domains"/>
    <property type="match status" value="1"/>
</dbReference>
<accession>A0A6C0ELI7</accession>
<reference evidence="2" key="1">
    <citation type="journal article" date="2020" name="Nature">
        <title>Giant virus diversity and host interactions through global metagenomics.</title>
        <authorList>
            <person name="Schulz F."/>
            <person name="Roux S."/>
            <person name="Paez-Espino D."/>
            <person name="Jungbluth S."/>
            <person name="Walsh D.A."/>
            <person name="Denef V.J."/>
            <person name="McMahon K.D."/>
            <person name="Konstantinidis K.T."/>
            <person name="Eloe-Fadrosh E.A."/>
            <person name="Kyrpides N.C."/>
            <person name="Woyke T."/>
        </authorList>
    </citation>
    <scope>NUCLEOTIDE SEQUENCE</scope>
    <source>
        <strain evidence="2">GVMAG-M-3300001351-8</strain>
    </source>
</reference>
<dbReference type="Gene3D" id="3.40.50.720">
    <property type="entry name" value="NAD(P)-binding Rossmann-like Domain"/>
    <property type="match status" value="1"/>
</dbReference>